<name>A0ACB8VZQ0_9TELE</name>
<accession>A0ACB8VZQ0</accession>
<sequence>MTGHNGGSPQRACCFRLHRCVLSRSLRQAAVPGPAESGNVRESGDQITEQEQHGLTDVRSKLQKDSVPPEYLRRSEHTCNPTEKMRVLQNDEAKKGEKRFLSMYEKWKFQVHEARNQLKSYMPETELWTLVEDLKKIKEDIMNAYSEIRDLITPSTNIRRRVDTCESVTKEIISIAYSRAIDDENEFDEGQERSRLHDLLHRDYAKSVYGSAASLTNHSMSDHQSIASSIAARRADAAADLAAKEVNYEMILREEKQRESIRELEEQQRKALEAQKRELARLQAEKGVRAAQAKLKAYDKETEHEAANYIDCENNWEASNIPTTSVPQSPAATLPHADISSLAQVFQDSIALNRLPIPEPFVFSGDPIRFFEWKAAFTSLIDQRAITPAEKLYYLKKYVGGPARQVLDGTFYRNDNDAYQDAWNKLNCRFGQPFAIQRAFRERLTSWPKIHPKDAEGLRNFSDFLNACQDAMPHIKGLEILNDCEENQKLIHKLPDWAASRWNRQVTQSLNENQEFPSFKDFALFLSTEAEIACNPITSLHALRSSDSSSDKKCLRDTKRNRASVLATHMVTDGEKQRSDQRKVKTPCTLCQDNRHQLHACPKFTKMSLVERRNYVKDKKLCYGCLKPGHSAKDCRHRHFCETCKGKHPTVLHDDDFVTYTKNCIPVNRAHIPTCETAKKWSHLVEIADEIQPLKNCEVGLLIGYNCSRAMAPRQVILGGDVEPYAVRTDLGWSIVGRSLQGHDSLSTSHLCHRTCVKELPPSTPADAIRILESDFKDGCVDTKTVSQDDITFLDKLKKGIRKNIHEHYEMPLPFKDRPSLPDNKSSVVIRLNHLKRKLQRDERYKRQYVESMEEVIERGEAEQVEDGGSEGERWYIPHHGVRHAKKPDKLRVVFDCSARYKGTSLNDHLLSGPDMLNNLCGVLIRFRQHPVALMCDIEKMFHQFHVDEADRNYLRFLWWKKGDLNAQPSEFRMKVHLFGAASSPGCASYGLKHLAKENRHIYPQGSQFIMRDFYVDDGVTSVESTPKMPFSLPEKHVNSVQRINVNLKDQPATRRGVLSTVASLYDPLGFVAPVLLKAKIILQETCRRGTDWDDPLSDELRPKWEQWRSDLVHLDKVTISRTYAPAGFGKVSKTELHHFSDASLKGYDWNCQPAVVSVKMSSMLKEELGFTDAEEFFWTDSKVVLGYIRNEARRFHTFVANRVQKIHLSSAPQQWRYVPTNENPADHASRGLTPSELLSSTWFTGPEFLWNKEIKLSAEEIPELTIGDPEVRHVAVLSTRTTEQVSLVDRLSKFSSWSLATRAVARLLRRISKNKSNDLTTVTERERAEHHVVKDLQRKAYREELHLLSKGNSLPSHSELYSLDAFLNKDGVLRVGGRLRHSSLPESIKHPAIIPKGYHITKMIIAHCHERTKHQGKGLTINEIRSNSYWIPGINRAVACYIRQCVTCRRQRKPTEEQKMADLPLERVEPSPPFTYCGMDCFGPFITKQGRKENKRYGLLFTCLSSRAIHLEMLNDMSTDSLINGLRCFISIRGTIRQIKSDQGSNFVGAKNEFKEALKELDADRLTAFLAEKQCDFSMNAPYSSHVGGVWERQIRTVRGILRSTLALSPSRLNDASLRAFFYEAMAIVNGRPLTVDNLSDPHSLEPLTPNHLLTLKSSKVLPPPGVFVREDMYGKKRWRHVQYLAEQFWSRWRKEYLTNIALRQRWHKPRRNLQVGDIVILKAEDVHRNEWRMGRVSGTIAGNDGLVRRVKVCLGDKQLAKKGERLGKLLEVERPVQKLVLLLESN</sequence>
<reference evidence="1" key="1">
    <citation type="submission" date="2022-04" db="EMBL/GenBank/DDBJ databases">
        <title>Jade perch genome.</title>
        <authorList>
            <person name="Chao B."/>
        </authorList>
    </citation>
    <scope>NUCLEOTIDE SEQUENCE</scope>
    <source>
        <strain evidence="1">CB-2022</strain>
    </source>
</reference>
<evidence type="ECO:0000313" key="2">
    <source>
        <dbReference type="Proteomes" id="UP000831701"/>
    </source>
</evidence>
<proteinExistence type="predicted"/>
<dbReference type="EMBL" id="CM041546">
    <property type="protein sequence ID" value="KAI3360703.1"/>
    <property type="molecule type" value="Genomic_DNA"/>
</dbReference>
<organism evidence="1 2">
    <name type="scientific">Scortum barcoo</name>
    <name type="common">barcoo grunter</name>
    <dbReference type="NCBI Taxonomy" id="214431"/>
    <lineage>
        <taxon>Eukaryota</taxon>
        <taxon>Metazoa</taxon>
        <taxon>Chordata</taxon>
        <taxon>Craniata</taxon>
        <taxon>Vertebrata</taxon>
        <taxon>Euteleostomi</taxon>
        <taxon>Actinopterygii</taxon>
        <taxon>Neopterygii</taxon>
        <taxon>Teleostei</taxon>
        <taxon>Neoteleostei</taxon>
        <taxon>Acanthomorphata</taxon>
        <taxon>Eupercaria</taxon>
        <taxon>Centrarchiformes</taxon>
        <taxon>Terapontoidei</taxon>
        <taxon>Terapontidae</taxon>
        <taxon>Scortum</taxon>
    </lineage>
</organism>
<protein>
    <submittedName>
        <fullName evidence="1">Uncharacterized protein</fullName>
    </submittedName>
</protein>
<evidence type="ECO:0000313" key="1">
    <source>
        <dbReference type="EMBL" id="KAI3360703.1"/>
    </source>
</evidence>
<dbReference type="Proteomes" id="UP000831701">
    <property type="component" value="Chromosome 16"/>
</dbReference>
<comment type="caution">
    <text evidence="1">The sequence shown here is derived from an EMBL/GenBank/DDBJ whole genome shotgun (WGS) entry which is preliminary data.</text>
</comment>
<gene>
    <name evidence="1" type="ORF">L3Q82_012838</name>
</gene>
<keyword evidence="2" id="KW-1185">Reference proteome</keyword>